<proteinExistence type="inferred from homology"/>
<evidence type="ECO:0000259" key="4">
    <source>
        <dbReference type="Pfam" id="PF07557"/>
    </source>
</evidence>
<reference evidence="5" key="1">
    <citation type="submission" date="2015-04" db="UniProtKB">
        <authorList>
            <consortium name="EnsemblPlants"/>
        </authorList>
    </citation>
    <scope>IDENTIFICATION</scope>
</reference>
<accession>A0A0E0M8C2</accession>
<dbReference type="EnsemblPlants" id="OPUNC10G10520.1">
    <property type="protein sequence ID" value="OPUNC10G10520.1"/>
    <property type="gene ID" value="OPUNC10G10520"/>
</dbReference>
<dbReference type="PANTHER" id="PTHR34373">
    <property type="entry name" value="SHUGOSHIN 2"/>
    <property type="match status" value="1"/>
</dbReference>
<dbReference type="Proteomes" id="UP000026962">
    <property type="component" value="Chromosome 10"/>
</dbReference>
<feature type="domain" description="Shugoshin C-terminal" evidence="4">
    <location>
        <begin position="343"/>
        <end position="367"/>
    </location>
</feature>
<dbReference type="AlphaFoldDB" id="A0A0E0M8C2"/>
<dbReference type="GO" id="GO:0045144">
    <property type="term" value="P:meiotic sister chromatid segregation"/>
    <property type="evidence" value="ECO:0007669"/>
    <property type="project" value="InterPro"/>
</dbReference>
<dbReference type="STRING" id="4537.A0A0E0M8C2"/>
<evidence type="ECO:0000256" key="2">
    <source>
        <dbReference type="ARBA" id="ARBA00022829"/>
    </source>
</evidence>
<keyword evidence="6" id="KW-1185">Reference proteome</keyword>
<protein>
    <recommendedName>
        <fullName evidence="4">Shugoshin C-terminal domain-containing protein</fullName>
    </recommendedName>
</protein>
<dbReference type="InterPro" id="IPR044693">
    <property type="entry name" value="SGO_plant"/>
</dbReference>
<keyword evidence="2" id="KW-0159">Chromosome partition</keyword>
<dbReference type="GO" id="GO:0005634">
    <property type="term" value="C:nucleus"/>
    <property type="evidence" value="ECO:0007669"/>
    <property type="project" value="InterPro"/>
</dbReference>
<organism evidence="5">
    <name type="scientific">Oryza punctata</name>
    <name type="common">Red rice</name>
    <dbReference type="NCBI Taxonomy" id="4537"/>
    <lineage>
        <taxon>Eukaryota</taxon>
        <taxon>Viridiplantae</taxon>
        <taxon>Streptophyta</taxon>
        <taxon>Embryophyta</taxon>
        <taxon>Tracheophyta</taxon>
        <taxon>Spermatophyta</taxon>
        <taxon>Magnoliopsida</taxon>
        <taxon>Liliopsida</taxon>
        <taxon>Poales</taxon>
        <taxon>Poaceae</taxon>
        <taxon>BOP clade</taxon>
        <taxon>Oryzoideae</taxon>
        <taxon>Oryzeae</taxon>
        <taxon>Oryzinae</taxon>
        <taxon>Oryza</taxon>
    </lineage>
</organism>
<feature type="compositionally biased region" description="Polar residues" evidence="3">
    <location>
        <begin position="242"/>
        <end position="251"/>
    </location>
</feature>
<evidence type="ECO:0000256" key="3">
    <source>
        <dbReference type="SAM" id="MobiDB-lite"/>
    </source>
</evidence>
<name>A0A0E0M8C2_ORYPU</name>
<sequence>MEAASLALPVAAEAAAAAAAPGRRGAAGGVSSIPRGAGAAARRKTLCDITNLRPRPPAAVEQDGATCAADGVAQAQLVKARSPILCFASLRSPENSELVRLLEEREYVPEITGFLHQFTRYVFEWMGILMIKIIELSGTELQKLRLANWQLAQANSQMLAELNLGRDRLKKLQHQLACSRAVITAKTSELEEAKKAMKRNRNLPEKAPPASETAQQQQGSDRAAQIKDGDVVNPEPAAASDAASTKKLSNASRKRMQRSRSLGPAATTKLASAPKEKENVQRRKSMRTPVPQPSEHREDLFEIEDLQLAIVGGDSKAGIAAASDPPEQAATVAAQFPRRSSLGRPIRRATERVASYKEMPVNIKLRRS</sequence>
<reference evidence="5" key="2">
    <citation type="submission" date="2018-05" db="EMBL/GenBank/DDBJ databases">
        <title>OpunRS2 (Oryza punctata Reference Sequence Version 2).</title>
        <authorList>
            <person name="Zhang J."/>
            <person name="Kudrna D."/>
            <person name="Lee S."/>
            <person name="Talag J."/>
            <person name="Welchert J."/>
            <person name="Wing R.A."/>
        </authorList>
    </citation>
    <scope>NUCLEOTIDE SEQUENCE [LARGE SCALE GENOMIC DNA]</scope>
</reference>
<feature type="region of interest" description="Disordered" evidence="3">
    <location>
        <begin position="193"/>
        <end position="296"/>
    </location>
</feature>
<evidence type="ECO:0000313" key="6">
    <source>
        <dbReference type="Proteomes" id="UP000026962"/>
    </source>
</evidence>
<dbReference type="OMA" id="CTHHDAS"/>
<dbReference type="PANTHER" id="PTHR34373:SF9">
    <property type="entry name" value="SHUGOSHIN 2"/>
    <property type="match status" value="1"/>
</dbReference>
<evidence type="ECO:0000256" key="1">
    <source>
        <dbReference type="ARBA" id="ARBA00010845"/>
    </source>
</evidence>
<dbReference type="InterPro" id="IPR011515">
    <property type="entry name" value="Shugoshin_C"/>
</dbReference>
<dbReference type="eggNOG" id="ENOG502RYFF">
    <property type="taxonomic scope" value="Eukaryota"/>
</dbReference>
<dbReference type="Gramene" id="OPUNC10G10520.1">
    <property type="protein sequence ID" value="OPUNC10G10520.1"/>
    <property type="gene ID" value="OPUNC10G10520"/>
</dbReference>
<dbReference type="GO" id="GO:0034090">
    <property type="term" value="P:maintenance of meiotic sister chromatid cohesion"/>
    <property type="evidence" value="ECO:0007669"/>
    <property type="project" value="InterPro"/>
</dbReference>
<dbReference type="HOGENOM" id="CLU_056309_0_0_1"/>
<evidence type="ECO:0000313" key="5">
    <source>
        <dbReference type="EnsemblPlants" id="OPUNC10G10520.1"/>
    </source>
</evidence>
<comment type="similarity">
    <text evidence="1">Belongs to the shugoshin family.</text>
</comment>
<dbReference type="GO" id="GO:0000775">
    <property type="term" value="C:chromosome, centromeric region"/>
    <property type="evidence" value="ECO:0007669"/>
    <property type="project" value="InterPro"/>
</dbReference>
<dbReference type="Pfam" id="PF07557">
    <property type="entry name" value="Shugoshin_C"/>
    <property type="match status" value="1"/>
</dbReference>